<feature type="region of interest" description="Disordered" evidence="1">
    <location>
        <begin position="1022"/>
        <end position="1189"/>
    </location>
</feature>
<keyword evidence="3" id="KW-0479">Metal-binding</keyword>
<dbReference type="OrthoDB" id="267058at2759"/>
<dbReference type="PROSITE" id="PS00028">
    <property type="entry name" value="ZINC_FINGER_C2H2_1"/>
    <property type="match status" value="1"/>
</dbReference>
<feature type="region of interest" description="Disordered" evidence="1">
    <location>
        <begin position="458"/>
        <end position="506"/>
    </location>
</feature>
<dbReference type="OMA" id="QCAFCEN"/>
<feature type="region of interest" description="Disordered" evidence="1">
    <location>
        <begin position="206"/>
        <end position="228"/>
    </location>
</feature>
<feature type="region of interest" description="Disordered" evidence="1">
    <location>
        <begin position="861"/>
        <end position="880"/>
    </location>
</feature>
<comment type="caution">
    <text evidence="3">The sequence shown here is derived from an EMBL/GenBank/DDBJ whole genome shotgun (WGS) entry which is preliminary data.</text>
</comment>
<feature type="compositionally biased region" description="Basic and acidic residues" evidence="1">
    <location>
        <begin position="1079"/>
        <end position="1094"/>
    </location>
</feature>
<feature type="compositionally biased region" description="Low complexity" evidence="1">
    <location>
        <begin position="1057"/>
        <end position="1067"/>
    </location>
</feature>
<feature type="compositionally biased region" description="Polar residues" evidence="1">
    <location>
        <begin position="1144"/>
        <end position="1187"/>
    </location>
</feature>
<feature type="compositionally biased region" description="Low complexity" evidence="1">
    <location>
        <begin position="717"/>
        <end position="733"/>
    </location>
</feature>
<name>A0A0N1IMM4_LEPSE</name>
<protein>
    <submittedName>
        <fullName evidence="3">Zinc-finger protein conserved</fullName>
    </submittedName>
</protein>
<dbReference type="AlphaFoldDB" id="A0A0N1IMM4"/>
<feature type="region of interest" description="Disordered" evidence="1">
    <location>
        <begin position="638"/>
        <end position="680"/>
    </location>
</feature>
<keyword evidence="4" id="KW-1185">Reference proteome</keyword>
<feature type="compositionally biased region" description="Gly residues" evidence="1">
    <location>
        <begin position="593"/>
        <end position="602"/>
    </location>
</feature>
<evidence type="ECO:0000256" key="1">
    <source>
        <dbReference type="SAM" id="MobiDB-lite"/>
    </source>
</evidence>
<reference evidence="3 4" key="1">
    <citation type="journal article" date="2015" name="PLoS Pathog.">
        <title>Leptomonas seymouri: Adaptations to the Dixenous Life Cycle Analyzed by Genome Sequencing, Transcriptome Profiling and Co-infection with Leishmania donovani.</title>
        <authorList>
            <person name="Kraeva N."/>
            <person name="Butenko A."/>
            <person name="Hlavacova J."/>
            <person name="Kostygov A."/>
            <person name="Myskova J."/>
            <person name="Grybchuk D."/>
            <person name="Lestinova T."/>
            <person name="Votypka J."/>
            <person name="Volf P."/>
            <person name="Opperdoes F."/>
            <person name="Flegontov P."/>
            <person name="Lukes J."/>
            <person name="Yurchenko V."/>
        </authorList>
    </citation>
    <scope>NUCLEOTIDE SEQUENCE [LARGE SCALE GENOMIC DNA]</scope>
    <source>
        <strain evidence="3 4">ATCC 30220</strain>
    </source>
</reference>
<feature type="compositionally biased region" description="Low complexity" evidence="1">
    <location>
        <begin position="461"/>
        <end position="472"/>
    </location>
</feature>
<organism evidence="3 4">
    <name type="scientific">Leptomonas seymouri</name>
    <dbReference type="NCBI Taxonomy" id="5684"/>
    <lineage>
        <taxon>Eukaryota</taxon>
        <taxon>Discoba</taxon>
        <taxon>Euglenozoa</taxon>
        <taxon>Kinetoplastea</taxon>
        <taxon>Metakinetoplastina</taxon>
        <taxon>Trypanosomatida</taxon>
        <taxon>Trypanosomatidae</taxon>
        <taxon>Leishmaniinae</taxon>
        <taxon>Leptomonas</taxon>
    </lineage>
</organism>
<keyword evidence="3" id="KW-0862">Zinc</keyword>
<evidence type="ECO:0000313" key="3">
    <source>
        <dbReference type="EMBL" id="KPI90200.1"/>
    </source>
</evidence>
<evidence type="ECO:0000313" key="4">
    <source>
        <dbReference type="Proteomes" id="UP000038009"/>
    </source>
</evidence>
<accession>A0A0N1IMM4</accession>
<feature type="compositionally biased region" description="Polar residues" evidence="1">
    <location>
        <begin position="484"/>
        <end position="506"/>
    </location>
</feature>
<feature type="region of interest" description="Disordered" evidence="1">
    <location>
        <begin position="538"/>
        <end position="602"/>
    </location>
</feature>
<gene>
    <name evidence="3" type="ORF">ABL78_0718</name>
</gene>
<feature type="region of interest" description="Disordered" evidence="1">
    <location>
        <begin position="331"/>
        <end position="392"/>
    </location>
</feature>
<feature type="domain" description="C2H2-type" evidence="2">
    <location>
        <begin position="148"/>
        <end position="169"/>
    </location>
</feature>
<feature type="compositionally biased region" description="Acidic residues" evidence="1">
    <location>
        <begin position="1068"/>
        <end position="1078"/>
    </location>
</feature>
<evidence type="ECO:0000259" key="2">
    <source>
        <dbReference type="PROSITE" id="PS00028"/>
    </source>
</evidence>
<sequence length="1206" mass="126448">MPFTFKLHEPPCDVAFLSIVDGQALYKADNARSRDVKEATIRQIGWHRIVLPQDWFLSAKALETTTHVMEAVQCTVQYLRYRCKNEEKRNIKLAATLQWCEEERAAAFEELIELRETVARYKKKLREMSHGTKRGSPPPVPRLEGLQCAFCENVYPSRHALESHFRKRHKRPAGYATMAAASAASEQKQQQQAIKDEALTQRSSSNLPFTHLEPQPSEQRAAASPSVENRDNLVLREELSELRLTVAKLVTQQAEFYRGMLPSCMAAVPMPSAATASGASPAIRASTMALAATAGEPGPLPGLHLPLRATHEEEQALLQLLQNALGQGADRGKTGPGYAKRGAGSNAAAEALSPPPLDVTLPGLTRPTLDPKSFLRSSASDSVDGGTIGVDARRGSTVDSYVEVSPISPLPSMAKHAYLQDKANASRPGKQSESAARGSVSAVGLGALSQGNSRNVYNNDGAAGAAHRTQGAAEKDGERVVASPLSSAHALTSPSESGSLRDALTTSSCECPRFGPALSTPAGGYKESAGALRDSAKLLSQDPDSDGPMVRLPSSIDTQSRGSSEPNPPSAIRYGPLSGQDGEKASRSNHTGSPGGIPQGGLKGVAPAAAALEGCAASHATQLSESGLTARDGAKSLLSKKSSDHVPSVPLMRSPSTSGSFPPTDVREPNNSLKPAHSYSGNLPAFNTALKESAVGNDDAAQRLRSSDASLLQRGARSPTRTPRRSGTPPTSRVAQVPALNLNSVGIHSNDEHPQRSALPFADGSNNRHSEIAEGHAAPVSAPVAAVPASLSLSMSSLQHGLPAAMQAPMQKTIPVVSLVPAASSVAAEQAQQQNGDVDVGGADASAPPFFNADTVSQRMLLGSGNGQSPVASQKQGAEETLKTSDASYSVMAQVFVASDEEVEYALNAGEYEVCTGNSSGSALEDIAVDDACNASLQGSITDGGSREGNGPVMEDLLTDDLVSLQMLRSASGAHAGSMSMHIPGNSSFRQHQRQDEGADGDGFANAGSSVLASGAVAVPQASGAKHQDTAMALEDGNSSYRESVRRAAGEGESASDDYSYYTPSYSEYEESEESADVEAERDNCTGSKSKEQSLETPHISPATAEHLKAAPGMAGEYAAFATPTEKHSKKSSRTSVKEDAAAASSSKNVQRSTTRPPHSQSPGVTGSVARTQVSQTHGSSFQSNVPQKVKKAGGILKNFFTKKKK</sequence>
<dbReference type="Proteomes" id="UP000038009">
    <property type="component" value="Unassembled WGS sequence"/>
</dbReference>
<dbReference type="VEuPathDB" id="TriTrypDB:Lsey_0009_0490"/>
<feature type="region of interest" description="Disordered" evidence="1">
    <location>
        <begin position="975"/>
        <end position="1007"/>
    </location>
</feature>
<dbReference type="GO" id="GO:0008270">
    <property type="term" value="F:zinc ion binding"/>
    <property type="evidence" value="ECO:0007669"/>
    <property type="project" value="UniProtKB-KW"/>
</dbReference>
<dbReference type="InterPro" id="IPR013087">
    <property type="entry name" value="Znf_C2H2_type"/>
</dbReference>
<feature type="compositionally biased region" description="Polar residues" evidence="1">
    <location>
        <begin position="867"/>
        <end position="876"/>
    </location>
</feature>
<feature type="compositionally biased region" description="Polar residues" evidence="1">
    <location>
        <begin position="555"/>
        <end position="565"/>
    </location>
</feature>
<proteinExistence type="predicted"/>
<dbReference type="EMBL" id="LJSK01000009">
    <property type="protein sequence ID" value="KPI90200.1"/>
    <property type="molecule type" value="Genomic_DNA"/>
</dbReference>
<feature type="region of interest" description="Disordered" evidence="1">
    <location>
        <begin position="699"/>
        <end position="769"/>
    </location>
</feature>
<keyword evidence="3" id="KW-0863">Zinc-finger</keyword>